<name>A0A9E7HPR2_9LILI</name>
<evidence type="ECO:0000313" key="3">
    <source>
        <dbReference type="Proteomes" id="UP001055439"/>
    </source>
</evidence>
<dbReference type="AlphaFoldDB" id="A0A9E7HPR2"/>
<keyword evidence="3" id="KW-1185">Reference proteome</keyword>
<sequence length="139" mass="15421">MWWDPRPWSFCSGRTNGSHAITYAPDSVSAPCQRVRTCRALRAGARRQSIENLTDKARRVFFSCVSLRLMLPALHKSRAGEGRVGGEGPDPPPWDRPPDLIPVVGRRGAGACLLSGEISPPREEEEEKEKHLLCCNLCL</sequence>
<dbReference type="EMBL" id="CP097510">
    <property type="protein sequence ID" value="URE34127.1"/>
    <property type="molecule type" value="Genomic_DNA"/>
</dbReference>
<accession>A0A9E7HPR2</accession>
<gene>
    <name evidence="2" type="ORF">MUK42_18760</name>
</gene>
<feature type="region of interest" description="Disordered" evidence="1">
    <location>
        <begin position="78"/>
        <end position="100"/>
    </location>
</feature>
<evidence type="ECO:0000313" key="2">
    <source>
        <dbReference type="EMBL" id="URE34127.1"/>
    </source>
</evidence>
<evidence type="ECO:0000256" key="1">
    <source>
        <dbReference type="SAM" id="MobiDB-lite"/>
    </source>
</evidence>
<reference evidence="2" key="1">
    <citation type="submission" date="2022-05" db="EMBL/GenBank/DDBJ databases">
        <title>The Musa troglodytarum L. genome provides insights into the mechanism of non-climacteric behaviour and enrichment of carotenoids.</title>
        <authorList>
            <person name="Wang J."/>
        </authorList>
    </citation>
    <scope>NUCLEOTIDE SEQUENCE</scope>
    <source>
        <tissue evidence="2">Leaf</tissue>
    </source>
</reference>
<dbReference type="OrthoDB" id="5839at2759"/>
<protein>
    <submittedName>
        <fullName evidence="2">Phosphatidylinositol 3- and 4-kinase</fullName>
    </submittedName>
</protein>
<proteinExistence type="predicted"/>
<dbReference type="Proteomes" id="UP001055439">
    <property type="component" value="Chromosome 8"/>
</dbReference>
<organism evidence="2 3">
    <name type="scientific">Musa troglodytarum</name>
    <name type="common">fe'i banana</name>
    <dbReference type="NCBI Taxonomy" id="320322"/>
    <lineage>
        <taxon>Eukaryota</taxon>
        <taxon>Viridiplantae</taxon>
        <taxon>Streptophyta</taxon>
        <taxon>Embryophyta</taxon>
        <taxon>Tracheophyta</taxon>
        <taxon>Spermatophyta</taxon>
        <taxon>Magnoliopsida</taxon>
        <taxon>Liliopsida</taxon>
        <taxon>Zingiberales</taxon>
        <taxon>Musaceae</taxon>
        <taxon>Musa</taxon>
    </lineage>
</organism>